<sequence>MTELSPRTVKTVLGHQKAMAQFQEAYAAGRVHHGWLITGPQGIGKASLAYYLARIILGAEDFSSPAGRRVTAGTHGDLLEISRQYDSKKDRLKSEITVADVQPIQSFFHQTAGEGGWRVVIIDGAEYLNRFAANALLKILEEPPAKAILFLTTSSPGMLLPTLKSRCRLLALSPLSDENMRRLLPTIEETIIKRSHGSPGRALFLSQGQNSDIEALVDKLARGDIFMTGEVWQFTAKIARDNKSFTFFFDQLSEALAIEAKKHVTQGDLAQAALIAQKLSDLQSLWQKTDQLNLDKTESIREAFALIKAKDYKFYNV</sequence>
<dbReference type="InterPro" id="IPR050238">
    <property type="entry name" value="DNA_Rep/Repair_Clamp_Loader"/>
</dbReference>
<protein>
    <submittedName>
        <fullName evidence="1">DNA polymerase III subunit delta</fullName>
        <ecNumber evidence="1">2.7.7.7</ecNumber>
    </submittedName>
</protein>
<dbReference type="NCBIfam" id="NF005677">
    <property type="entry name" value="PRK07471.1"/>
    <property type="match status" value="1"/>
</dbReference>
<proteinExistence type="predicted"/>
<keyword evidence="2" id="KW-1185">Reference proteome</keyword>
<reference evidence="1 2" key="1">
    <citation type="submission" date="2020-01" db="EMBL/GenBank/DDBJ databases">
        <title>Genome sequencing of strain KACC 21507.</title>
        <authorList>
            <person name="Heo J."/>
            <person name="Kim S.-J."/>
            <person name="Kim J.-S."/>
            <person name="Hong S.-B."/>
            <person name="Kwon S.-W."/>
        </authorList>
    </citation>
    <scope>NUCLEOTIDE SEQUENCE [LARGE SCALE GENOMIC DNA]</scope>
    <source>
        <strain evidence="1 2">KACC 21507</strain>
    </source>
</reference>
<dbReference type="Pfam" id="PF13177">
    <property type="entry name" value="DNA_pol3_delta2"/>
    <property type="match status" value="1"/>
</dbReference>
<dbReference type="Proteomes" id="UP000463975">
    <property type="component" value="Chromosome"/>
</dbReference>
<evidence type="ECO:0000313" key="1">
    <source>
        <dbReference type="EMBL" id="QHI95660.1"/>
    </source>
</evidence>
<dbReference type="GO" id="GO:0003887">
    <property type="term" value="F:DNA-directed DNA polymerase activity"/>
    <property type="evidence" value="ECO:0007669"/>
    <property type="project" value="UniProtKB-EC"/>
</dbReference>
<dbReference type="RefSeq" id="WP_160618736.1">
    <property type="nucleotide sequence ID" value="NZ_CP047652.1"/>
</dbReference>
<dbReference type="KEGG" id="bomb:GT348_04730"/>
<dbReference type="EMBL" id="CP047652">
    <property type="protein sequence ID" value="QHI95660.1"/>
    <property type="molecule type" value="Genomic_DNA"/>
</dbReference>
<gene>
    <name evidence="1" type="ORF">GT348_04730</name>
</gene>
<dbReference type="InterPro" id="IPR027417">
    <property type="entry name" value="P-loop_NTPase"/>
</dbReference>
<accession>A0A6P1NGK6</accession>
<evidence type="ECO:0000313" key="2">
    <source>
        <dbReference type="Proteomes" id="UP000463975"/>
    </source>
</evidence>
<name>A0A6P1NGK6_9PROT</name>
<dbReference type="PANTHER" id="PTHR11669:SF8">
    <property type="entry name" value="DNA POLYMERASE III SUBUNIT DELTA"/>
    <property type="match status" value="1"/>
</dbReference>
<dbReference type="PANTHER" id="PTHR11669">
    <property type="entry name" value="REPLICATION FACTOR C / DNA POLYMERASE III GAMMA-TAU SUBUNIT"/>
    <property type="match status" value="1"/>
</dbReference>
<dbReference type="SUPFAM" id="SSF52540">
    <property type="entry name" value="P-loop containing nucleoside triphosphate hydrolases"/>
    <property type="match status" value="1"/>
</dbReference>
<dbReference type="EC" id="2.7.7.7" evidence="1"/>
<organism evidence="1 2">
    <name type="scientific">Aristophania vespae</name>
    <dbReference type="NCBI Taxonomy" id="2697033"/>
    <lineage>
        <taxon>Bacteria</taxon>
        <taxon>Pseudomonadati</taxon>
        <taxon>Pseudomonadota</taxon>
        <taxon>Alphaproteobacteria</taxon>
        <taxon>Acetobacterales</taxon>
        <taxon>Acetobacteraceae</taxon>
        <taxon>Aristophania</taxon>
    </lineage>
</organism>
<dbReference type="GO" id="GO:0006261">
    <property type="term" value="P:DNA-templated DNA replication"/>
    <property type="evidence" value="ECO:0007669"/>
    <property type="project" value="TreeGrafter"/>
</dbReference>
<dbReference type="GO" id="GO:0009360">
    <property type="term" value="C:DNA polymerase III complex"/>
    <property type="evidence" value="ECO:0007669"/>
    <property type="project" value="TreeGrafter"/>
</dbReference>
<dbReference type="Gene3D" id="3.40.50.300">
    <property type="entry name" value="P-loop containing nucleotide triphosphate hydrolases"/>
    <property type="match status" value="1"/>
</dbReference>
<keyword evidence="1" id="KW-0808">Transferase</keyword>
<dbReference type="AlphaFoldDB" id="A0A6P1NGK6"/>
<keyword evidence="1" id="KW-0548">Nucleotidyltransferase</keyword>